<dbReference type="InterPro" id="IPR045132">
    <property type="entry name" value="UBE4"/>
</dbReference>
<dbReference type="FunFam" id="3.30.40.10:FF:000055">
    <property type="entry name" value="Ubiquitin conjugation factor e4 a"/>
    <property type="match status" value="1"/>
</dbReference>
<keyword evidence="9" id="KW-0833">Ubl conjugation pathway</keyword>
<dbReference type="EMBL" id="JANBPT010000159">
    <property type="protein sequence ID" value="KAJ1926633.1"/>
    <property type="molecule type" value="Genomic_DNA"/>
</dbReference>
<evidence type="ECO:0000256" key="4">
    <source>
        <dbReference type="ARBA" id="ARBA00004906"/>
    </source>
</evidence>
<dbReference type="GO" id="GO:0000209">
    <property type="term" value="P:protein polyubiquitination"/>
    <property type="evidence" value="ECO:0007669"/>
    <property type="project" value="TreeGrafter"/>
</dbReference>
<dbReference type="CDD" id="cd16657">
    <property type="entry name" value="RING-Ubox_UBE4A"/>
    <property type="match status" value="1"/>
</dbReference>
<dbReference type="Pfam" id="PF10408">
    <property type="entry name" value="Ufd2P_core"/>
    <property type="match status" value="1"/>
</dbReference>
<comment type="subcellular location">
    <subcellularLocation>
        <location evidence="3">Cytoplasm</location>
    </subcellularLocation>
    <subcellularLocation>
        <location evidence="2">Nucleus</location>
    </subcellularLocation>
</comment>
<evidence type="ECO:0000256" key="2">
    <source>
        <dbReference type="ARBA" id="ARBA00004123"/>
    </source>
</evidence>
<evidence type="ECO:0000256" key="9">
    <source>
        <dbReference type="ARBA" id="ARBA00022786"/>
    </source>
</evidence>
<evidence type="ECO:0000256" key="11">
    <source>
        <dbReference type="SAM" id="Coils"/>
    </source>
</evidence>
<keyword evidence="13" id="KW-0012">Acyltransferase</keyword>
<keyword evidence="10" id="KW-0539">Nucleus</keyword>
<dbReference type="GO" id="GO:0036503">
    <property type="term" value="P:ERAD pathway"/>
    <property type="evidence" value="ECO:0007669"/>
    <property type="project" value="InterPro"/>
</dbReference>
<evidence type="ECO:0000256" key="5">
    <source>
        <dbReference type="ARBA" id="ARBA00007434"/>
    </source>
</evidence>
<name>A0A9W8ACW9_9FUNG</name>
<evidence type="ECO:0000256" key="10">
    <source>
        <dbReference type="ARBA" id="ARBA00023242"/>
    </source>
</evidence>
<dbReference type="GO" id="GO:0005634">
    <property type="term" value="C:nucleus"/>
    <property type="evidence" value="ECO:0007669"/>
    <property type="project" value="UniProtKB-SubCell"/>
</dbReference>
<dbReference type="Proteomes" id="UP001150569">
    <property type="component" value="Unassembled WGS sequence"/>
</dbReference>
<dbReference type="PROSITE" id="PS51698">
    <property type="entry name" value="U_BOX"/>
    <property type="match status" value="1"/>
</dbReference>
<dbReference type="GO" id="GO:0034450">
    <property type="term" value="F:ubiquitin-ubiquitin ligase activity"/>
    <property type="evidence" value="ECO:0007669"/>
    <property type="project" value="InterPro"/>
</dbReference>
<keyword evidence="14" id="KW-1185">Reference proteome</keyword>
<evidence type="ECO:0000256" key="8">
    <source>
        <dbReference type="ARBA" id="ARBA00022679"/>
    </source>
</evidence>
<evidence type="ECO:0000313" key="13">
    <source>
        <dbReference type="EMBL" id="KAJ1926633.1"/>
    </source>
</evidence>
<evidence type="ECO:0000256" key="1">
    <source>
        <dbReference type="ARBA" id="ARBA00000900"/>
    </source>
</evidence>
<dbReference type="SMART" id="SM00504">
    <property type="entry name" value="Ubox"/>
    <property type="match status" value="1"/>
</dbReference>
<feature type="coiled-coil region" evidence="11">
    <location>
        <begin position="462"/>
        <end position="519"/>
    </location>
</feature>
<dbReference type="InterPro" id="IPR013083">
    <property type="entry name" value="Znf_RING/FYVE/PHD"/>
</dbReference>
<dbReference type="Gene3D" id="3.30.40.10">
    <property type="entry name" value="Zinc/RING finger domain, C3HC4 (zinc finger)"/>
    <property type="match status" value="1"/>
</dbReference>
<evidence type="ECO:0000259" key="12">
    <source>
        <dbReference type="PROSITE" id="PS51698"/>
    </source>
</evidence>
<dbReference type="Pfam" id="PF04564">
    <property type="entry name" value="U-box"/>
    <property type="match status" value="1"/>
</dbReference>
<evidence type="ECO:0000256" key="3">
    <source>
        <dbReference type="ARBA" id="ARBA00004496"/>
    </source>
</evidence>
<organism evidence="13 14">
    <name type="scientific">Tieghemiomyces parasiticus</name>
    <dbReference type="NCBI Taxonomy" id="78921"/>
    <lineage>
        <taxon>Eukaryota</taxon>
        <taxon>Fungi</taxon>
        <taxon>Fungi incertae sedis</taxon>
        <taxon>Zoopagomycota</taxon>
        <taxon>Kickxellomycotina</taxon>
        <taxon>Dimargaritomycetes</taxon>
        <taxon>Dimargaritales</taxon>
        <taxon>Dimargaritaceae</taxon>
        <taxon>Tieghemiomyces</taxon>
    </lineage>
</organism>
<protein>
    <recommendedName>
        <fullName evidence="6">RING-type E3 ubiquitin transferase</fullName>
        <ecNumber evidence="6">2.3.2.27</ecNumber>
    </recommendedName>
</protein>
<gene>
    <name evidence="13" type="primary">UFD2_2</name>
    <name evidence="13" type="ORF">IWQ60_003641</name>
</gene>
<feature type="domain" description="U-box" evidence="12">
    <location>
        <begin position="918"/>
        <end position="991"/>
    </location>
</feature>
<evidence type="ECO:0000313" key="14">
    <source>
        <dbReference type="Proteomes" id="UP001150569"/>
    </source>
</evidence>
<dbReference type="AlphaFoldDB" id="A0A9W8ACW9"/>
<keyword evidence="8 13" id="KW-0808">Transferase</keyword>
<accession>A0A9W8ACW9</accession>
<dbReference type="GO" id="GO:0006511">
    <property type="term" value="P:ubiquitin-dependent protein catabolic process"/>
    <property type="evidence" value="ECO:0007669"/>
    <property type="project" value="InterPro"/>
</dbReference>
<dbReference type="SUPFAM" id="SSF57850">
    <property type="entry name" value="RING/U-box"/>
    <property type="match status" value="1"/>
</dbReference>
<keyword evidence="7" id="KW-0963">Cytoplasm</keyword>
<proteinExistence type="inferred from homology"/>
<dbReference type="EC" id="2.3.2.27" evidence="6"/>
<evidence type="ECO:0000256" key="7">
    <source>
        <dbReference type="ARBA" id="ARBA00022490"/>
    </source>
</evidence>
<dbReference type="PANTHER" id="PTHR13931:SF2">
    <property type="entry name" value="UBIQUITIN CONJUGATION FACTOR E4 B"/>
    <property type="match status" value="1"/>
</dbReference>
<comment type="similarity">
    <text evidence="5">Belongs to the ubiquitin conjugation factor E4 family.</text>
</comment>
<sequence>MADSPKPAGKSAAEWQDQALSRILHVTLEEGNPKHPGRLYLADLAQELRAAQPVPAPLLITEDRIDEVILARLTFLANKDRSRPQDPVYPDLHLNAFDYLLECWKRCQEIAQNMAQRGAATLEPATLQARLATLDKCADLLVSYAGITITMPDMFVDCGFSEIPVIESLVNRLLREDPTSASGIPTAFWEKISRRFDGDGLEDLVDAVVAELGKQLAKVTIFDDFRSHLRALAELTGHPALARALTAAPSWLEPAEGPAPEAPQLAATTLLGPFFNLSGFPREVPQVITTYFADLSHQDGASTQAAVTTLRSTVDYVFEALFQITNTLIRAGTGPRAQVLQYVAHMVRVNQGRAKMQVDPRTVSGDGFLLNWAVVLLRLCEPFMTGRLTKLDRIDPYYFAFTDLLDVREATRLRASEPDAAAFLERQRTEHPDAAPPNFISDAFYLTFAVLHLSLIPNFAAIERLARDIPRLREHLDQLRSQRAGWQGTPAAMMNERVLQRHSAEYDRLRAVLIATEAQAFNPAVLALGAQFYTLAMTWLLRLADPATAYPASPLTFPLPEEPPTSLACLPEYFVEDATEFYLALLRYDPSLVPAAGLETLVTFLVVFLRQAAYLQNPYLRAKLVEVLYYMTLDQQRGYSDAALTLTATPVALEHLAPALLRFYVEVERTGASSQFYDKFNIRYHIAQVLKFIRQHPSHKAQIQRFCRESDVAIRCVNLLMNDTTYLLDESLSTLTEIRNIQNEMGDAEAWAARDETHRQERAAQLAEGERKAGSYMALANETVALLRFLTQEAPWPFLTPEIVDRLAAMLNYNLQTMVGPRCTELKVRDPERYRFQPRVLLSHLIDVYLCLADDSGFVRAVAADERSYSRAWFDKAARILDRFGLKSPTDLDKLHAFVDRVEAAAQEHQRVDEGIEDIPDEFLDPVMFTPMTDPVILPSSRVTIDRSTIKSHLLSDGTDPFNRHPLKIEDVIPNDELRERIQKYRESKRQ</sequence>
<dbReference type="PANTHER" id="PTHR13931">
    <property type="entry name" value="UBIQUITINATION FACTOR E4"/>
    <property type="match status" value="1"/>
</dbReference>
<dbReference type="InterPro" id="IPR019474">
    <property type="entry name" value="Ub_conjug_fac_E4_core"/>
</dbReference>
<dbReference type="GO" id="GO:0005737">
    <property type="term" value="C:cytoplasm"/>
    <property type="evidence" value="ECO:0007669"/>
    <property type="project" value="UniProtKB-SubCell"/>
</dbReference>
<comment type="pathway">
    <text evidence="4">Protein modification; protein ubiquitination.</text>
</comment>
<comment type="caution">
    <text evidence="13">The sequence shown here is derived from an EMBL/GenBank/DDBJ whole genome shotgun (WGS) entry which is preliminary data.</text>
</comment>
<keyword evidence="11" id="KW-0175">Coiled coil</keyword>
<dbReference type="GO" id="GO:0000151">
    <property type="term" value="C:ubiquitin ligase complex"/>
    <property type="evidence" value="ECO:0007669"/>
    <property type="project" value="InterPro"/>
</dbReference>
<dbReference type="OrthoDB" id="20295at2759"/>
<evidence type="ECO:0000256" key="6">
    <source>
        <dbReference type="ARBA" id="ARBA00012483"/>
    </source>
</evidence>
<reference evidence="13" key="1">
    <citation type="submission" date="2022-07" db="EMBL/GenBank/DDBJ databases">
        <title>Phylogenomic reconstructions and comparative analyses of Kickxellomycotina fungi.</title>
        <authorList>
            <person name="Reynolds N.K."/>
            <person name="Stajich J.E."/>
            <person name="Barry K."/>
            <person name="Grigoriev I.V."/>
            <person name="Crous P."/>
            <person name="Smith M.E."/>
        </authorList>
    </citation>
    <scope>NUCLEOTIDE SEQUENCE</scope>
    <source>
        <strain evidence="13">RSA 861</strain>
    </source>
</reference>
<comment type="catalytic activity">
    <reaction evidence="1">
        <text>S-ubiquitinyl-[E2 ubiquitin-conjugating enzyme]-L-cysteine + [acceptor protein]-L-lysine = [E2 ubiquitin-conjugating enzyme]-L-cysteine + N(6)-ubiquitinyl-[acceptor protein]-L-lysine.</text>
        <dbReference type="EC" id="2.3.2.27"/>
    </reaction>
</comment>
<dbReference type="InterPro" id="IPR003613">
    <property type="entry name" value="Ubox_domain"/>
</dbReference>